<evidence type="ECO:0000256" key="9">
    <source>
        <dbReference type="ARBA" id="ARBA00022989"/>
    </source>
</evidence>
<evidence type="ECO:0000256" key="7">
    <source>
        <dbReference type="ARBA" id="ARBA00022729"/>
    </source>
</evidence>
<keyword evidence="7 21" id="KW-0732">Signal</keyword>
<comment type="function">
    <text evidence="15">Through its N-linked glycans ensures anchoring of secretory IgA (sIgA) molecules to mucus lining the epithelial surface to neutralize extracellular pathogens. On its own (free form) may act as a non-specific microbial scavenger to prevent pathogen interaction with epithelial cells.</text>
</comment>
<dbReference type="FunFam" id="2.60.40.10:FF:001340">
    <property type="entry name" value="Polymeric immunoglobulin receptor"/>
    <property type="match status" value="3"/>
</dbReference>
<dbReference type="InterPro" id="IPR050671">
    <property type="entry name" value="CD300_family_receptors"/>
</dbReference>
<evidence type="ECO:0000256" key="3">
    <source>
        <dbReference type="ARBA" id="ARBA00022475"/>
    </source>
</evidence>
<evidence type="ECO:0000256" key="4">
    <source>
        <dbReference type="ARBA" id="ARBA00022525"/>
    </source>
</evidence>
<dbReference type="GO" id="GO:0005886">
    <property type="term" value="C:plasma membrane"/>
    <property type="evidence" value="ECO:0007669"/>
    <property type="project" value="UniProtKB-SubCell"/>
</dbReference>
<dbReference type="GO" id="GO:0007173">
    <property type="term" value="P:epidermal growth factor receptor signaling pathway"/>
    <property type="evidence" value="ECO:0007669"/>
    <property type="project" value="Ensembl"/>
</dbReference>
<dbReference type="InterPro" id="IPR007110">
    <property type="entry name" value="Ig-like_dom"/>
</dbReference>
<evidence type="ECO:0000256" key="2">
    <source>
        <dbReference type="ARBA" id="ARBA00004613"/>
    </source>
</evidence>
<dbReference type="InterPro" id="IPR003599">
    <property type="entry name" value="Ig_sub"/>
</dbReference>
<dbReference type="InterPro" id="IPR013106">
    <property type="entry name" value="Ig_V-set"/>
</dbReference>
<dbReference type="GO" id="GO:0012505">
    <property type="term" value="C:endomembrane system"/>
    <property type="evidence" value="ECO:0007669"/>
    <property type="project" value="UniProtKB-ARBA"/>
</dbReference>
<dbReference type="CDD" id="cd05716">
    <property type="entry name" value="IgV_pIgR_like"/>
    <property type="match status" value="4"/>
</dbReference>
<reference evidence="23" key="1">
    <citation type="submission" date="2025-08" db="UniProtKB">
        <authorList>
            <consortium name="Ensembl"/>
        </authorList>
    </citation>
    <scope>IDENTIFICATION</scope>
</reference>
<evidence type="ECO:0000256" key="18">
    <source>
        <dbReference type="ARBA" id="ARBA00064328"/>
    </source>
</evidence>
<evidence type="ECO:0000313" key="23">
    <source>
        <dbReference type="Ensembl" id="ENSMSIP00000029772.1"/>
    </source>
</evidence>
<dbReference type="GO" id="GO:0001580">
    <property type="term" value="P:detection of chemical stimulus involved in sensory perception of bitter taste"/>
    <property type="evidence" value="ECO:0007669"/>
    <property type="project" value="Ensembl"/>
</dbReference>
<dbReference type="GeneTree" id="ENSGT00940000161667"/>
<keyword evidence="4" id="KW-0964">Secreted</keyword>
<dbReference type="PANTHER" id="PTHR11860">
    <property type="entry name" value="POLYMERIC-IMMUNOGLOBULIN RECEPTOR"/>
    <property type="match status" value="1"/>
</dbReference>
<evidence type="ECO:0000256" key="21">
    <source>
        <dbReference type="SAM" id="SignalP"/>
    </source>
</evidence>
<dbReference type="InterPro" id="IPR013783">
    <property type="entry name" value="Ig-like_fold"/>
</dbReference>
<feature type="domain" description="Ig-like" evidence="22">
    <location>
        <begin position="352"/>
        <end position="457"/>
    </location>
</feature>
<evidence type="ECO:0000256" key="11">
    <source>
        <dbReference type="ARBA" id="ARBA00023157"/>
    </source>
</evidence>
<feature type="chain" id="PRO_5034342971" description="Polymeric immunoglobulin receptor" evidence="21">
    <location>
        <begin position="19"/>
        <end position="771"/>
    </location>
</feature>
<evidence type="ECO:0000256" key="6">
    <source>
        <dbReference type="ARBA" id="ARBA00022692"/>
    </source>
</evidence>
<evidence type="ECO:0000259" key="22">
    <source>
        <dbReference type="PROSITE" id="PS50835"/>
    </source>
</evidence>
<dbReference type="FunFam" id="2.60.40.10:FF:002327">
    <property type="entry name" value="Polymeric immunoglobulin receptor"/>
    <property type="match status" value="1"/>
</dbReference>
<dbReference type="InterPro" id="IPR036179">
    <property type="entry name" value="Ig-like_dom_sf"/>
</dbReference>
<feature type="domain" description="Ig-like" evidence="22">
    <location>
        <begin position="21"/>
        <end position="120"/>
    </location>
</feature>
<dbReference type="SUPFAM" id="SSF48726">
    <property type="entry name" value="Immunoglobulin"/>
    <property type="match status" value="5"/>
</dbReference>
<evidence type="ECO:0000256" key="5">
    <source>
        <dbReference type="ARBA" id="ARBA00022553"/>
    </source>
</evidence>
<comment type="subcellular location">
    <subcellularLocation>
        <location evidence="1">Cell membrane</location>
        <topology evidence="1">Single-pass type I membrane protein</topology>
    </subcellularLocation>
    <subcellularLocation>
        <location evidence="2">Secreted</location>
    </subcellularLocation>
</comment>
<keyword evidence="3" id="KW-1003">Cell membrane</keyword>
<evidence type="ECO:0000256" key="1">
    <source>
        <dbReference type="ARBA" id="ARBA00004251"/>
    </source>
</evidence>
<dbReference type="GO" id="GO:0002415">
    <property type="term" value="P:immunoglobulin transcytosis in epithelial cells mediated by polymeric immunoglobulin receptor"/>
    <property type="evidence" value="ECO:0007669"/>
    <property type="project" value="Ensembl"/>
</dbReference>
<dbReference type="GO" id="GO:0043235">
    <property type="term" value="C:receptor complex"/>
    <property type="evidence" value="ECO:0007669"/>
    <property type="project" value="Ensembl"/>
</dbReference>
<evidence type="ECO:0000256" key="19">
    <source>
        <dbReference type="SAM" id="MobiDB-lite"/>
    </source>
</evidence>
<keyword evidence="24" id="KW-1185">Reference proteome</keyword>
<dbReference type="GO" id="GO:0030659">
    <property type="term" value="C:cytoplasmic vesicle membrane"/>
    <property type="evidence" value="ECO:0007669"/>
    <property type="project" value="UniProtKB-ARBA"/>
</dbReference>
<dbReference type="AlphaFoldDB" id="A0A8C6HZZ9"/>
<evidence type="ECO:0000256" key="17">
    <source>
        <dbReference type="ARBA" id="ARBA00049745"/>
    </source>
</evidence>
<evidence type="ECO:0000256" key="10">
    <source>
        <dbReference type="ARBA" id="ARBA00023136"/>
    </source>
</evidence>
<dbReference type="SMART" id="SM00409">
    <property type="entry name" value="IG"/>
    <property type="match status" value="5"/>
</dbReference>
<name>A0A8C6HZZ9_MUSSI</name>
<dbReference type="Gene3D" id="2.60.40.10">
    <property type="entry name" value="Immunoglobulins"/>
    <property type="match status" value="5"/>
</dbReference>
<protein>
    <recommendedName>
        <fullName evidence="17">Polymeric immunoglobulin receptor</fullName>
    </recommendedName>
</protein>
<sequence>MRLYLFTLLVTVFSGVSTKSPIFGPQEVSSIEGDSVSITCYYPDTSVNRHTRKYWCRQGASGMCTTLISSNGYLSKEYSGRANLINFPENNTFVINIEQLTQDDTGSYKCGLGTSNRGLSFDVSLEVSQVPELPSDTHVYTKDIGRNVTIECPFKRENAPSKKSLCKKTNQSCELVIDSTEKVNPSYIGRAELFMKGTSLTEFYVNIRHLTHNDAGLYVCQAGEGPSADKKNVDLQVLEPEPEMLYKDLRSSVTFECDLGREVANEAKYLCRMNKETCDVIINTLGKRDPDFEGRILITPKDDNGRFSVLITGLRKEDAGHYQCGAHSSGLPQEGWPIQTWQLFVNEESTIPNRRSVVKGVTGGSVAIACPYNPKESSSLKYWCRWEGDGNGHCPVLVGTQAQVQEEYEGRLALFDQPGNGTYTVILNQLTTEDAGFYWCLTNGDSRWRTTIELQVAEATREPNLEVTPQNATAVLGETFTVSCHYPCKFYSQEKYWCKWSNKGCHILPSHDEGARQSSVSCDQSSQLISMTLNPVSKEDEGWYWCGVKQGQTYGEITAIYVAVEERTRGSSHVNPTDANARAKVALEEEVVDSSISEKENKAIPNPGPFANEREIQNVGDQAQENRASGDAGSADGQSRSSSSKVLFSTLVPLGLVLAVGAIAVWVARVRHRKNVDRMSISSYRTDISMADFKNSRDLGGNDNMGASPDTQQTVIEGKDEIVTTTECTAEPEESKKAKRSSKEEADMAYSAFLLQSSTIAAQVHDGPQEA</sequence>
<keyword evidence="10 20" id="KW-0472">Membrane</keyword>
<feature type="domain" description="Ig-like" evidence="22">
    <location>
        <begin position="463"/>
        <end position="558"/>
    </location>
</feature>
<keyword evidence="5" id="KW-0597">Phosphoprotein</keyword>
<evidence type="ECO:0000256" key="12">
    <source>
        <dbReference type="ARBA" id="ARBA00023180"/>
    </source>
</evidence>
<accession>A0A8C6HZZ9</accession>
<evidence type="ECO:0000313" key="24">
    <source>
        <dbReference type="Proteomes" id="UP000694415"/>
    </source>
</evidence>
<reference evidence="23" key="2">
    <citation type="submission" date="2025-09" db="UniProtKB">
        <authorList>
            <consortium name="Ensembl"/>
        </authorList>
    </citation>
    <scope>IDENTIFICATION</scope>
</reference>
<organism evidence="23 24">
    <name type="scientific">Mus spicilegus</name>
    <name type="common">Mound-building mouse</name>
    <dbReference type="NCBI Taxonomy" id="10103"/>
    <lineage>
        <taxon>Eukaryota</taxon>
        <taxon>Metazoa</taxon>
        <taxon>Chordata</taxon>
        <taxon>Craniata</taxon>
        <taxon>Vertebrata</taxon>
        <taxon>Euteleostomi</taxon>
        <taxon>Mammalia</taxon>
        <taxon>Eutheria</taxon>
        <taxon>Euarchontoglires</taxon>
        <taxon>Glires</taxon>
        <taxon>Rodentia</taxon>
        <taxon>Myomorpha</taxon>
        <taxon>Muroidea</taxon>
        <taxon>Muridae</taxon>
        <taxon>Murinae</taxon>
        <taxon>Mus</taxon>
        <taxon>Mus</taxon>
    </lineage>
</organism>
<dbReference type="SMART" id="SM00406">
    <property type="entry name" value="IGv"/>
    <property type="match status" value="4"/>
</dbReference>
<dbReference type="PROSITE" id="PS50835">
    <property type="entry name" value="IG_LIKE"/>
    <property type="match status" value="3"/>
</dbReference>
<evidence type="ECO:0000256" key="16">
    <source>
        <dbReference type="ARBA" id="ARBA00049678"/>
    </source>
</evidence>
<feature type="transmembrane region" description="Helical" evidence="20">
    <location>
        <begin position="646"/>
        <end position="668"/>
    </location>
</feature>
<keyword evidence="6 20" id="KW-0812">Transmembrane</keyword>
<keyword evidence="12" id="KW-0325">Glycoprotein</keyword>
<comment type="function">
    <text evidence="14">Mediates selective transcytosis of polymeric IgA and IgM across mucosal epithelial cells. Binds polymeric IgA and IgM at the basolateral surface of epithelial cells. The complex is then transported across the cell to be secreted at the apical surface. During this process, a cleavage occurs that separates the extracellular (known as the secretory component) from the transmembrane segment.</text>
</comment>
<feature type="signal peptide" evidence="21">
    <location>
        <begin position="1"/>
        <end position="18"/>
    </location>
</feature>
<evidence type="ECO:0000256" key="20">
    <source>
        <dbReference type="SAM" id="Phobius"/>
    </source>
</evidence>
<keyword evidence="13" id="KW-0393">Immunoglobulin domain</keyword>
<feature type="region of interest" description="Disordered" evidence="19">
    <location>
        <begin position="622"/>
        <end position="641"/>
    </location>
</feature>
<dbReference type="PANTHER" id="PTHR11860:SF82">
    <property type="entry name" value="POLYMERIC IMMUNOGLOBULIN RECEPTOR"/>
    <property type="match status" value="1"/>
</dbReference>
<dbReference type="Proteomes" id="UP000694415">
    <property type="component" value="Unplaced"/>
</dbReference>
<dbReference type="GO" id="GO:0043113">
    <property type="term" value="P:receptor clustering"/>
    <property type="evidence" value="ECO:0007669"/>
    <property type="project" value="Ensembl"/>
</dbReference>
<keyword evidence="9 20" id="KW-1133">Transmembrane helix</keyword>
<evidence type="ECO:0000256" key="14">
    <source>
        <dbReference type="ARBA" id="ARBA00049599"/>
    </source>
</evidence>
<dbReference type="GO" id="GO:0071751">
    <property type="term" value="C:secretory IgA immunoglobulin complex"/>
    <property type="evidence" value="ECO:0007669"/>
    <property type="project" value="Ensembl"/>
</dbReference>
<comment type="subunit">
    <text evidence="18">Either free or part of the secretory IgA (sIgA) complex that consists of two, four or five IgA monomers, and two additional non-Ig polypeptides, namely the JCHAIN and the secretory component (the proteolytic product of PIGR). Free secretory component interacts with bacterial antigens toxA of C.difficile and eae of E.coli.</text>
</comment>
<dbReference type="GO" id="GO:0098588">
    <property type="term" value="C:bounding membrane of organelle"/>
    <property type="evidence" value="ECO:0007669"/>
    <property type="project" value="UniProtKB-ARBA"/>
</dbReference>
<evidence type="ECO:0000256" key="13">
    <source>
        <dbReference type="ARBA" id="ARBA00023319"/>
    </source>
</evidence>
<dbReference type="GO" id="GO:0001792">
    <property type="term" value="F:polymeric immunoglobulin receptor activity"/>
    <property type="evidence" value="ECO:0007669"/>
    <property type="project" value="Ensembl"/>
</dbReference>
<evidence type="ECO:0000256" key="8">
    <source>
        <dbReference type="ARBA" id="ARBA00022737"/>
    </source>
</evidence>
<feature type="compositionally biased region" description="Low complexity" evidence="19">
    <location>
        <begin position="627"/>
        <end position="641"/>
    </location>
</feature>
<dbReference type="Pfam" id="PF07686">
    <property type="entry name" value="V-set"/>
    <property type="match status" value="5"/>
</dbReference>
<keyword evidence="8" id="KW-0677">Repeat</keyword>
<dbReference type="Ensembl" id="ENSMSIT00000037518.1">
    <property type="protein sequence ID" value="ENSMSIP00000029772.1"/>
    <property type="gene ID" value="ENSMSIG00000024992.1"/>
</dbReference>
<comment type="subunit">
    <text evidence="16">Interacts (mainly via CDR1-like domain) with dimeric IgA. Interacts (mainly via CDR2-like domain) with pentameric IgM.</text>
</comment>
<proteinExistence type="predicted"/>
<keyword evidence="11" id="KW-1015">Disulfide bond</keyword>
<evidence type="ECO:0000256" key="15">
    <source>
        <dbReference type="ARBA" id="ARBA00049604"/>
    </source>
</evidence>
<dbReference type="GO" id="GO:0001790">
    <property type="term" value="F:polymeric immunoglobulin binding"/>
    <property type="evidence" value="ECO:0007669"/>
    <property type="project" value="Ensembl"/>
</dbReference>